<evidence type="ECO:0000313" key="2">
    <source>
        <dbReference type="Proteomes" id="UP000236333"/>
    </source>
</evidence>
<name>A0A2J8AIA4_9CHLO</name>
<gene>
    <name evidence="1" type="ORF">TSOC_000825</name>
</gene>
<protein>
    <submittedName>
        <fullName evidence="1">Uncharacterized protein</fullName>
    </submittedName>
</protein>
<evidence type="ECO:0000313" key="1">
    <source>
        <dbReference type="EMBL" id="PNH12241.1"/>
    </source>
</evidence>
<accession>A0A2J8AIA4</accession>
<reference evidence="1 2" key="1">
    <citation type="journal article" date="2017" name="Mol. Biol. Evol.">
        <title>The 4-celled Tetrabaena socialis nuclear genome reveals the essential components for genetic control of cell number at the origin of multicellularity in the volvocine lineage.</title>
        <authorList>
            <person name="Featherston J."/>
            <person name="Arakaki Y."/>
            <person name="Hanschen E.R."/>
            <person name="Ferris P.J."/>
            <person name="Michod R.E."/>
            <person name="Olson B.J.S.C."/>
            <person name="Nozaki H."/>
            <person name="Durand P.M."/>
        </authorList>
    </citation>
    <scope>NUCLEOTIDE SEQUENCE [LARGE SCALE GENOMIC DNA]</scope>
    <source>
        <strain evidence="1 2">NIES-571</strain>
    </source>
</reference>
<keyword evidence="2" id="KW-1185">Reference proteome</keyword>
<comment type="caution">
    <text evidence="1">The sequence shown here is derived from an EMBL/GenBank/DDBJ whole genome shotgun (WGS) entry which is preliminary data.</text>
</comment>
<organism evidence="1 2">
    <name type="scientific">Tetrabaena socialis</name>
    <dbReference type="NCBI Taxonomy" id="47790"/>
    <lineage>
        <taxon>Eukaryota</taxon>
        <taxon>Viridiplantae</taxon>
        <taxon>Chlorophyta</taxon>
        <taxon>core chlorophytes</taxon>
        <taxon>Chlorophyceae</taxon>
        <taxon>CS clade</taxon>
        <taxon>Chlamydomonadales</taxon>
        <taxon>Tetrabaenaceae</taxon>
        <taxon>Tetrabaena</taxon>
    </lineage>
</organism>
<proteinExistence type="predicted"/>
<dbReference type="AlphaFoldDB" id="A0A2J8AIA4"/>
<sequence>MAGTVGLQRMFRPGSLMSQALQCRQFCAFTCSRVGALKGAGVSEQEVAGLVVLVVGPGAVQRGLVLLLLLLLAMKGSTPTTEVLRALGLFCFIPHNEQSGQRAQPEQLPSCI</sequence>
<dbReference type="Proteomes" id="UP000236333">
    <property type="component" value="Unassembled WGS sequence"/>
</dbReference>
<dbReference type="EMBL" id="PGGS01000012">
    <property type="protein sequence ID" value="PNH12241.1"/>
    <property type="molecule type" value="Genomic_DNA"/>
</dbReference>